<keyword evidence="9" id="KW-0004">4Fe-4S</keyword>
<sequence length="377" mass="41943">MPQLSLYVHVPFCLRKCGYCSFVSFPDRDETRQKYTDALTREITLSRQDGFTVSTIYFGGGTPSLMSERQINAILERIHQLYTVSEDAEITLEANPGTVDGKYLQSVRKLGFNRLSLGVQSLSEKDLVFLGRCHSAKDSLRAIHEARLAGFNNLSLDFIYGLPNRTTSVWRGMLDEIIGLSADHLSLYGLTLDPDTPLGRAVASGRTPAPDPDQAAEEYEITSRKLAEAGYRHYEISNWARPGFESRHNTVYWKRGEYLGLGVAAHSFINGSRISNTVSLDGYLETLSKGELPRDEIEAINPELALSETIFLGLRLEDGISMDDIGRQFSIDLPGRYVREIAELSALGLVEVSGGNLKLTPRGRLLGNEVFLRFLPS</sequence>
<comment type="similarity">
    <text evidence="1">Belongs to the anaerobic coproporphyrinogen-III oxidase family. HemW subfamily.</text>
</comment>
<feature type="domain" description="Radical SAM core" evidence="10">
    <location>
        <begin position="1"/>
        <end position="232"/>
    </location>
</feature>
<dbReference type="Gene3D" id="3.20.20.70">
    <property type="entry name" value="Aldolase class I"/>
    <property type="match status" value="1"/>
</dbReference>
<evidence type="ECO:0000256" key="5">
    <source>
        <dbReference type="ARBA" id="ARBA00022723"/>
    </source>
</evidence>
<evidence type="ECO:0000313" key="11">
    <source>
        <dbReference type="EMBL" id="APV44026.1"/>
    </source>
</evidence>
<dbReference type="InterPro" id="IPR010723">
    <property type="entry name" value="HemN_C"/>
</dbReference>
<comment type="function">
    <text evidence="9">Probably acts as a heme chaperone, transferring heme to an unknown acceptor. Binds one molecule of heme per monomer, possibly covalently. Binds 1 [4Fe-4S] cluster. The cluster is coordinated with 3 cysteines and an exchangeable S-adenosyl-L-methionine.</text>
</comment>
<dbReference type="SFLD" id="SFLDS00029">
    <property type="entry name" value="Radical_SAM"/>
    <property type="match status" value="1"/>
</dbReference>
<proteinExistence type="inferred from homology"/>
<evidence type="ECO:0000256" key="4">
    <source>
        <dbReference type="ARBA" id="ARBA00022691"/>
    </source>
</evidence>
<reference evidence="12" key="1">
    <citation type="submission" date="2016-11" db="EMBL/GenBank/DDBJ databases">
        <title>Dehalogenimonas formicexedens sp. nov., a chlorinated alkane respiring bacterium isolated from contaminated groundwater.</title>
        <authorList>
            <person name="Key T.A."/>
            <person name="Bowman K.S."/>
            <person name="Lee I."/>
            <person name="Chun J."/>
            <person name="Albuquerque L."/>
            <person name="da Costa M.S."/>
            <person name="Rainey F.A."/>
            <person name="Moe W.M."/>
        </authorList>
    </citation>
    <scope>NUCLEOTIDE SEQUENCE [LARGE SCALE GENOMIC DNA]</scope>
    <source>
        <strain evidence="12">NSZ-14</strain>
    </source>
</reference>
<evidence type="ECO:0000256" key="9">
    <source>
        <dbReference type="RuleBase" id="RU364116"/>
    </source>
</evidence>
<dbReference type="OrthoDB" id="9808022at2"/>
<dbReference type="RefSeq" id="WP_076003762.1">
    <property type="nucleotide sequence ID" value="NZ_CP018258.1"/>
</dbReference>
<keyword evidence="4 9" id="KW-0949">S-adenosyl-L-methionine</keyword>
<dbReference type="EMBL" id="CP018258">
    <property type="protein sequence ID" value="APV44026.1"/>
    <property type="molecule type" value="Genomic_DNA"/>
</dbReference>
<dbReference type="AlphaFoldDB" id="A0A1P8F6B8"/>
<evidence type="ECO:0000256" key="8">
    <source>
        <dbReference type="ARBA" id="ARBA00023186"/>
    </source>
</evidence>
<accession>A0A1P8F6B8</accession>
<dbReference type="GO" id="GO:0046872">
    <property type="term" value="F:metal ion binding"/>
    <property type="evidence" value="ECO:0007669"/>
    <property type="project" value="UniProtKB-UniRule"/>
</dbReference>
<keyword evidence="12" id="KW-1185">Reference proteome</keyword>
<evidence type="ECO:0000256" key="1">
    <source>
        <dbReference type="ARBA" id="ARBA00006100"/>
    </source>
</evidence>
<evidence type="ECO:0000256" key="7">
    <source>
        <dbReference type="ARBA" id="ARBA00023014"/>
    </source>
</evidence>
<dbReference type="InterPro" id="IPR058240">
    <property type="entry name" value="rSAM_sf"/>
</dbReference>
<dbReference type="GO" id="GO:0051539">
    <property type="term" value="F:4 iron, 4 sulfur cluster binding"/>
    <property type="evidence" value="ECO:0007669"/>
    <property type="project" value="UniProtKB-UniRule"/>
</dbReference>
<dbReference type="InterPro" id="IPR004559">
    <property type="entry name" value="HemW-like"/>
</dbReference>
<dbReference type="SFLD" id="SFLDG01082">
    <property type="entry name" value="B12-binding_domain_containing"/>
    <property type="match status" value="1"/>
</dbReference>
<dbReference type="PANTHER" id="PTHR13932:SF5">
    <property type="entry name" value="RADICAL S-ADENOSYL METHIONINE DOMAIN-CONTAINING PROTEIN 1, MITOCHONDRIAL"/>
    <property type="match status" value="1"/>
</dbReference>
<dbReference type="CDD" id="cd01335">
    <property type="entry name" value="Radical_SAM"/>
    <property type="match status" value="1"/>
</dbReference>
<dbReference type="Pfam" id="PF06969">
    <property type="entry name" value="HemN_C"/>
    <property type="match status" value="1"/>
</dbReference>
<dbReference type="PANTHER" id="PTHR13932">
    <property type="entry name" value="COPROPORPHYRINIGEN III OXIDASE"/>
    <property type="match status" value="1"/>
</dbReference>
<dbReference type="SMART" id="SM00729">
    <property type="entry name" value="Elp3"/>
    <property type="match status" value="1"/>
</dbReference>
<dbReference type="GO" id="GO:0004109">
    <property type="term" value="F:coproporphyrinogen oxidase activity"/>
    <property type="evidence" value="ECO:0007669"/>
    <property type="project" value="InterPro"/>
</dbReference>
<evidence type="ECO:0000256" key="6">
    <source>
        <dbReference type="ARBA" id="ARBA00023004"/>
    </source>
</evidence>
<dbReference type="SFLD" id="SFLDG01065">
    <property type="entry name" value="anaerobic_coproporphyrinogen-I"/>
    <property type="match status" value="1"/>
</dbReference>
<dbReference type="GO" id="GO:0005737">
    <property type="term" value="C:cytoplasm"/>
    <property type="evidence" value="ECO:0007669"/>
    <property type="project" value="UniProtKB-SubCell"/>
</dbReference>
<evidence type="ECO:0000313" key="12">
    <source>
        <dbReference type="Proteomes" id="UP000185934"/>
    </source>
</evidence>
<dbReference type="PROSITE" id="PS51918">
    <property type="entry name" value="RADICAL_SAM"/>
    <property type="match status" value="1"/>
</dbReference>
<keyword evidence="7 9" id="KW-0411">Iron-sulfur</keyword>
<dbReference type="NCBIfam" id="TIGR00539">
    <property type="entry name" value="hemN_rel"/>
    <property type="match status" value="1"/>
</dbReference>
<dbReference type="InterPro" id="IPR007197">
    <property type="entry name" value="rSAM"/>
</dbReference>
<dbReference type="InterPro" id="IPR034505">
    <property type="entry name" value="Coproporphyrinogen-III_oxidase"/>
</dbReference>
<dbReference type="Proteomes" id="UP000185934">
    <property type="component" value="Chromosome"/>
</dbReference>
<dbReference type="SUPFAM" id="SSF102114">
    <property type="entry name" value="Radical SAM enzymes"/>
    <property type="match status" value="1"/>
</dbReference>
<dbReference type="InterPro" id="IPR013785">
    <property type="entry name" value="Aldolase_TIM"/>
</dbReference>
<gene>
    <name evidence="11" type="primary">hemN</name>
    <name evidence="11" type="synonym">hemZ</name>
    <name evidence="11" type="ORF">Dform_00671</name>
</gene>
<organism evidence="11 12">
    <name type="scientific">Dehalogenimonas formicexedens</name>
    <dbReference type="NCBI Taxonomy" id="1839801"/>
    <lineage>
        <taxon>Bacteria</taxon>
        <taxon>Bacillati</taxon>
        <taxon>Chloroflexota</taxon>
        <taxon>Dehalococcoidia</taxon>
        <taxon>Dehalococcoidales</taxon>
        <taxon>Dehalococcoidaceae</taxon>
        <taxon>Dehalogenimonas</taxon>
    </lineage>
</organism>
<keyword evidence="8 9" id="KW-0143">Chaperone</keyword>
<dbReference type="GO" id="GO:0006779">
    <property type="term" value="P:porphyrin-containing compound biosynthetic process"/>
    <property type="evidence" value="ECO:0007669"/>
    <property type="project" value="InterPro"/>
</dbReference>
<name>A0A1P8F6B8_9CHLR</name>
<keyword evidence="11" id="KW-0560">Oxidoreductase</keyword>
<dbReference type="SFLD" id="SFLDF00288">
    <property type="entry name" value="HemN-like__clustered_with_nucl"/>
    <property type="match status" value="1"/>
</dbReference>
<keyword evidence="3 9" id="KW-0349">Heme</keyword>
<keyword evidence="9" id="KW-0963">Cytoplasm</keyword>
<evidence type="ECO:0000259" key="10">
    <source>
        <dbReference type="PROSITE" id="PS51918"/>
    </source>
</evidence>
<evidence type="ECO:0000256" key="2">
    <source>
        <dbReference type="ARBA" id="ARBA00017228"/>
    </source>
</evidence>
<comment type="subcellular location">
    <subcellularLocation>
        <location evidence="9">Cytoplasm</location>
    </subcellularLocation>
</comment>
<dbReference type="InterPro" id="IPR006638">
    <property type="entry name" value="Elp3/MiaA/NifB-like_rSAM"/>
</dbReference>
<dbReference type="STRING" id="1839801.Dform_00671"/>
<keyword evidence="6 9" id="KW-0408">Iron</keyword>
<keyword evidence="5 9" id="KW-0479">Metal-binding</keyword>
<dbReference type="SFLD" id="SFLDF00562">
    <property type="entry name" value="HemN-like__clustered_with_heat"/>
    <property type="match status" value="1"/>
</dbReference>
<dbReference type="Pfam" id="PF04055">
    <property type="entry name" value="Radical_SAM"/>
    <property type="match status" value="1"/>
</dbReference>
<dbReference type="KEGG" id="dfo:Dform_00671"/>
<protein>
    <recommendedName>
        <fullName evidence="2 9">Heme chaperone HemW</fullName>
    </recommendedName>
</protein>
<evidence type="ECO:0000256" key="3">
    <source>
        <dbReference type="ARBA" id="ARBA00022617"/>
    </source>
</evidence>